<dbReference type="RefSeq" id="WP_117631229.1">
    <property type="nucleotide sequence ID" value="NZ_QSON01000004.1"/>
</dbReference>
<dbReference type="InterPro" id="IPR047663">
    <property type="entry name" value="Transcription_antiterm_LoaP"/>
</dbReference>
<dbReference type="Pfam" id="PF02357">
    <property type="entry name" value="NusG"/>
    <property type="match status" value="1"/>
</dbReference>
<evidence type="ECO:0000313" key="5">
    <source>
        <dbReference type="EMBL" id="RGJ05199.1"/>
    </source>
</evidence>
<dbReference type="Gene3D" id="3.30.70.940">
    <property type="entry name" value="NusG, N-terminal domain"/>
    <property type="match status" value="1"/>
</dbReference>
<evidence type="ECO:0000259" key="4">
    <source>
        <dbReference type="Pfam" id="PF02357"/>
    </source>
</evidence>
<dbReference type="EMBL" id="QSON01000004">
    <property type="protein sequence ID" value="RGJ05199.1"/>
    <property type="molecule type" value="Genomic_DNA"/>
</dbReference>
<dbReference type="GO" id="GO:0031564">
    <property type="term" value="P:transcription antitermination"/>
    <property type="evidence" value="ECO:0007669"/>
    <property type="project" value="UniProtKB-KW"/>
</dbReference>
<reference evidence="5 6" key="1">
    <citation type="submission" date="2018-08" db="EMBL/GenBank/DDBJ databases">
        <title>A genome reference for cultivated species of the human gut microbiota.</title>
        <authorList>
            <person name="Zou Y."/>
            <person name="Xue W."/>
            <person name="Luo G."/>
        </authorList>
    </citation>
    <scope>NUCLEOTIDE SEQUENCE [LARGE SCALE GENOMIC DNA]</scope>
    <source>
        <strain evidence="5 6">TM09-12</strain>
    </source>
</reference>
<accession>A0A374PAL9</accession>
<evidence type="ECO:0000256" key="3">
    <source>
        <dbReference type="ARBA" id="ARBA00023163"/>
    </source>
</evidence>
<dbReference type="CDD" id="cd06091">
    <property type="entry name" value="KOW_NusG"/>
    <property type="match status" value="1"/>
</dbReference>
<proteinExistence type="predicted"/>
<gene>
    <name evidence="5" type="primary">loaP</name>
    <name evidence="5" type="ORF">DXD79_09845</name>
</gene>
<dbReference type="SUPFAM" id="SSF50104">
    <property type="entry name" value="Translation proteins SH3-like domain"/>
    <property type="match status" value="1"/>
</dbReference>
<organism evidence="5 6">
    <name type="scientific">Hungatella hathewayi</name>
    <dbReference type="NCBI Taxonomy" id="154046"/>
    <lineage>
        <taxon>Bacteria</taxon>
        <taxon>Bacillati</taxon>
        <taxon>Bacillota</taxon>
        <taxon>Clostridia</taxon>
        <taxon>Lachnospirales</taxon>
        <taxon>Lachnospiraceae</taxon>
        <taxon>Hungatella</taxon>
    </lineage>
</organism>
<protein>
    <submittedName>
        <fullName evidence="5">Antiterminator LoaP</fullName>
    </submittedName>
</protein>
<dbReference type="InterPro" id="IPR006645">
    <property type="entry name" value="NGN-like_dom"/>
</dbReference>
<comment type="caution">
    <text evidence="5">The sequence shown here is derived from an EMBL/GenBank/DDBJ whole genome shotgun (WGS) entry which is preliminary data.</text>
</comment>
<dbReference type="Gene3D" id="2.30.30.30">
    <property type="match status" value="1"/>
</dbReference>
<keyword evidence="1" id="KW-0889">Transcription antitermination</keyword>
<dbReference type="AlphaFoldDB" id="A0A374PAL9"/>
<dbReference type="GO" id="GO:0006354">
    <property type="term" value="P:DNA-templated transcription elongation"/>
    <property type="evidence" value="ECO:0007669"/>
    <property type="project" value="InterPro"/>
</dbReference>
<keyword evidence="2" id="KW-0805">Transcription regulation</keyword>
<name>A0A374PAL9_9FIRM</name>
<keyword evidence="3" id="KW-0804">Transcription</keyword>
<evidence type="ECO:0000313" key="6">
    <source>
        <dbReference type="Proteomes" id="UP000263014"/>
    </source>
</evidence>
<dbReference type="InterPro" id="IPR008991">
    <property type="entry name" value="Translation_prot_SH3-like_sf"/>
</dbReference>
<dbReference type="NCBIfam" id="NF033641">
    <property type="entry name" value="antiterm_LoaP"/>
    <property type="match status" value="1"/>
</dbReference>
<dbReference type="InterPro" id="IPR043425">
    <property type="entry name" value="NusG-like"/>
</dbReference>
<evidence type="ECO:0000256" key="1">
    <source>
        <dbReference type="ARBA" id="ARBA00022814"/>
    </source>
</evidence>
<dbReference type="Proteomes" id="UP000263014">
    <property type="component" value="Unassembled WGS sequence"/>
</dbReference>
<sequence length="168" mass="19537">MWYVIQVRTGTEESVRKQCERLVDHHAMERCFIPYQEQLKRYMGQWHKEMMPLFPGYVFADSQDVDLLFGELKRVTGLTKLLGTGSAIVPLTWEEIAILKRLGKEEQIVTISKGLIADNQVKILEGPLKELEGAICKIDRHRRKAWLELVMFGRIQRVEVGLEILEKN</sequence>
<evidence type="ECO:0000256" key="2">
    <source>
        <dbReference type="ARBA" id="ARBA00023015"/>
    </source>
</evidence>
<feature type="domain" description="NusG-like N-terminal" evidence="4">
    <location>
        <begin position="2"/>
        <end position="99"/>
    </location>
</feature>
<dbReference type="PANTHER" id="PTHR30265:SF4">
    <property type="entry name" value="KOW MOTIF FAMILY PROTEIN, EXPRESSED"/>
    <property type="match status" value="1"/>
</dbReference>
<dbReference type="InterPro" id="IPR014722">
    <property type="entry name" value="Rib_uL2_dom2"/>
</dbReference>
<dbReference type="PANTHER" id="PTHR30265">
    <property type="entry name" value="RHO-INTERACTING TRANSCRIPTION TERMINATION FACTOR NUSG"/>
    <property type="match status" value="1"/>
</dbReference>
<dbReference type="SUPFAM" id="SSF82679">
    <property type="entry name" value="N-utilization substance G protein NusG, N-terminal domain"/>
    <property type="match status" value="1"/>
</dbReference>
<dbReference type="InterPro" id="IPR036735">
    <property type="entry name" value="NGN_dom_sf"/>
</dbReference>